<accession>A0AAV4W249</accession>
<protein>
    <recommendedName>
        <fullName evidence="3">Maturase K</fullName>
    </recommendedName>
</protein>
<reference evidence="1 2" key="1">
    <citation type="submission" date="2021-06" db="EMBL/GenBank/DDBJ databases">
        <title>Caerostris extrusa draft genome.</title>
        <authorList>
            <person name="Kono N."/>
            <person name="Arakawa K."/>
        </authorList>
    </citation>
    <scope>NUCLEOTIDE SEQUENCE [LARGE SCALE GENOMIC DNA]</scope>
</reference>
<dbReference type="AlphaFoldDB" id="A0AAV4W249"/>
<comment type="caution">
    <text evidence="1">The sequence shown here is derived from an EMBL/GenBank/DDBJ whole genome shotgun (WGS) entry which is preliminary data.</text>
</comment>
<evidence type="ECO:0000313" key="2">
    <source>
        <dbReference type="Proteomes" id="UP001054945"/>
    </source>
</evidence>
<organism evidence="1 2">
    <name type="scientific">Caerostris extrusa</name>
    <name type="common">Bark spider</name>
    <name type="synonym">Caerostris bankana</name>
    <dbReference type="NCBI Taxonomy" id="172846"/>
    <lineage>
        <taxon>Eukaryota</taxon>
        <taxon>Metazoa</taxon>
        <taxon>Ecdysozoa</taxon>
        <taxon>Arthropoda</taxon>
        <taxon>Chelicerata</taxon>
        <taxon>Arachnida</taxon>
        <taxon>Araneae</taxon>
        <taxon>Araneomorphae</taxon>
        <taxon>Entelegynae</taxon>
        <taxon>Araneoidea</taxon>
        <taxon>Araneidae</taxon>
        <taxon>Caerostris</taxon>
    </lineage>
</organism>
<evidence type="ECO:0008006" key="3">
    <source>
        <dbReference type="Google" id="ProtNLM"/>
    </source>
</evidence>
<name>A0AAV4W249_CAEEX</name>
<sequence length="135" mass="15517">MISYHGGRYCIRMELMHRTKLYRGFCLPIKGLTSCEGVLNPHNMNLWSLNPTEDKFVSSLIYAIQRSRAYSHLSSRVRDYLDRSVLTDWQRLTSSGAIKIPLPSPVFLSMGMHEVPGIRYIEHWSSISSIGSLKR</sequence>
<dbReference type="Proteomes" id="UP001054945">
    <property type="component" value="Unassembled WGS sequence"/>
</dbReference>
<keyword evidence="2" id="KW-1185">Reference proteome</keyword>
<dbReference type="EMBL" id="BPLR01015490">
    <property type="protein sequence ID" value="GIY76478.1"/>
    <property type="molecule type" value="Genomic_DNA"/>
</dbReference>
<evidence type="ECO:0000313" key="1">
    <source>
        <dbReference type="EMBL" id="GIY76478.1"/>
    </source>
</evidence>
<gene>
    <name evidence="1" type="ORF">CEXT_499101</name>
</gene>
<proteinExistence type="predicted"/>